<dbReference type="EC" id="1.3.1.14" evidence="2"/>
<dbReference type="GO" id="GO:0004589">
    <property type="term" value="F:dihydroorotate dehydrogenase (NAD+) activity"/>
    <property type="evidence" value="ECO:0007669"/>
    <property type="project" value="UniProtKB-EC"/>
</dbReference>
<gene>
    <name evidence="2" type="ORF">AVDCRST_MAG05-305</name>
</gene>
<feature type="compositionally biased region" description="Basic residues" evidence="1">
    <location>
        <begin position="286"/>
        <end position="298"/>
    </location>
</feature>
<proteinExistence type="predicted"/>
<dbReference type="EMBL" id="CADCVM010000037">
    <property type="protein sequence ID" value="CAA9468379.1"/>
    <property type="molecule type" value="Genomic_DNA"/>
</dbReference>
<feature type="compositionally biased region" description="Basic and acidic residues" evidence="1">
    <location>
        <begin position="64"/>
        <end position="82"/>
    </location>
</feature>
<name>A0A6J4RBJ8_9ACTN</name>
<feature type="compositionally biased region" description="Basic and acidic residues" evidence="1">
    <location>
        <begin position="1"/>
        <end position="30"/>
    </location>
</feature>
<feature type="compositionally biased region" description="Basic residues" evidence="1">
    <location>
        <begin position="171"/>
        <end position="189"/>
    </location>
</feature>
<feature type="compositionally biased region" description="Basic and acidic residues" evidence="1">
    <location>
        <begin position="190"/>
        <end position="205"/>
    </location>
</feature>
<feature type="compositionally biased region" description="Basic and acidic residues" evidence="1">
    <location>
        <begin position="259"/>
        <end position="279"/>
    </location>
</feature>
<organism evidence="2">
    <name type="scientific">uncultured Rubrobacteraceae bacterium</name>
    <dbReference type="NCBI Taxonomy" id="349277"/>
    <lineage>
        <taxon>Bacteria</taxon>
        <taxon>Bacillati</taxon>
        <taxon>Actinomycetota</taxon>
        <taxon>Rubrobacteria</taxon>
        <taxon>Rubrobacterales</taxon>
        <taxon>Rubrobacteraceae</taxon>
        <taxon>environmental samples</taxon>
    </lineage>
</organism>
<dbReference type="AlphaFoldDB" id="A0A6J4RBJ8"/>
<feature type="non-terminal residue" evidence="2">
    <location>
        <position position="298"/>
    </location>
</feature>
<feature type="compositionally biased region" description="Basic and acidic residues" evidence="1">
    <location>
        <begin position="47"/>
        <end position="57"/>
    </location>
</feature>
<feature type="region of interest" description="Disordered" evidence="1">
    <location>
        <begin position="1"/>
        <end position="298"/>
    </location>
</feature>
<protein>
    <submittedName>
        <fullName evidence="2">Dihydroorotate dehydrogenase (NAD(+)), catalytic subunit</fullName>
        <ecNumber evidence="2">1.3.1.14</ecNumber>
    </submittedName>
</protein>
<feature type="non-terminal residue" evidence="2">
    <location>
        <position position="1"/>
    </location>
</feature>
<evidence type="ECO:0000313" key="2">
    <source>
        <dbReference type="EMBL" id="CAA9468379.1"/>
    </source>
</evidence>
<feature type="compositionally biased region" description="Basic residues" evidence="1">
    <location>
        <begin position="209"/>
        <end position="258"/>
    </location>
</feature>
<keyword evidence="2" id="KW-0560">Oxidoreductase</keyword>
<feature type="compositionally biased region" description="Basic and acidic residues" evidence="1">
    <location>
        <begin position="95"/>
        <end position="108"/>
    </location>
</feature>
<sequence length="298" mass="34288">GSAGEDDGRGPLRGAVRDDPEHAARPRLGDAGEGGARGGRRRLRGHPPQDHDPRRPEGQPAATRRRDAGGDGQLHRAAEPRRRALHGGPRRLRPRRADLCLRRGRDGPGLRGPLRAGLRGRPRRGHRAEPILPERRARRPNLLRRPRRRRRGGGRLPRRRAHEAALCQAHPRGRRRKRQGRRGRRRRRANGHEHHTGPDHRRPEAVRAGARRALRSRRQARGPQGRPRRRQDCRRADHRRRGRHQRDRCCRVHARRRDRGPGRHGELRARPGRDPDRVHRLPAPGRHGRRGAHGRPYL</sequence>
<feature type="compositionally biased region" description="Basic residues" evidence="1">
    <location>
        <begin position="83"/>
        <end position="94"/>
    </location>
</feature>
<feature type="compositionally biased region" description="Basic residues" evidence="1">
    <location>
        <begin position="136"/>
        <end position="161"/>
    </location>
</feature>
<accession>A0A6J4RBJ8</accession>
<reference evidence="2" key="1">
    <citation type="submission" date="2020-02" db="EMBL/GenBank/DDBJ databases">
        <authorList>
            <person name="Meier V. D."/>
        </authorList>
    </citation>
    <scope>NUCLEOTIDE SEQUENCE</scope>
    <source>
        <strain evidence="2">AVDCRST_MAG05</strain>
    </source>
</reference>
<evidence type="ECO:0000256" key="1">
    <source>
        <dbReference type="SAM" id="MobiDB-lite"/>
    </source>
</evidence>